<evidence type="ECO:0000313" key="2">
    <source>
        <dbReference type="EMBL" id="EUR79107.1"/>
    </source>
</evidence>
<dbReference type="Proteomes" id="UP000030688">
    <property type="component" value="Unassembled WGS sequence"/>
</dbReference>
<dbReference type="EMBL" id="KE123587">
    <property type="protein sequence ID" value="EUR79107.1"/>
    <property type="molecule type" value="Genomic_DNA"/>
</dbReference>
<feature type="transmembrane region" description="Helical" evidence="1">
    <location>
        <begin position="121"/>
        <end position="140"/>
    </location>
</feature>
<evidence type="ECO:0000256" key="1">
    <source>
        <dbReference type="SAM" id="Phobius"/>
    </source>
</evidence>
<organism evidence="2 3">
    <name type="scientific">Plasmodium falciparum (isolate 7G8)</name>
    <dbReference type="NCBI Taxonomy" id="57266"/>
    <lineage>
        <taxon>Eukaryota</taxon>
        <taxon>Sar</taxon>
        <taxon>Alveolata</taxon>
        <taxon>Apicomplexa</taxon>
        <taxon>Aconoidasida</taxon>
        <taxon>Haemosporida</taxon>
        <taxon>Plasmodiidae</taxon>
        <taxon>Plasmodium</taxon>
        <taxon>Plasmodium (Laverania)</taxon>
    </lineage>
</organism>
<accession>W7FIQ6</accession>
<keyword evidence="1" id="KW-0472">Membrane</keyword>
<protein>
    <submittedName>
        <fullName evidence="2">Uncharacterized protein</fullName>
    </submittedName>
</protein>
<dbReference type="AlphaFoldDB" id="W7FIQ6"/>
<gene>
    <name evidence="2" type="ORF">PFBG_00597</name>
</gene>
<keyword evidence="1" id="KW-0812">Transmembrane</keyword>
<reference evidence="3" key="1">
    <citation type="submission" date="2007-11" db="EMBL/GenBank/DDBJ databases">
        <authorList>
            <consortium name="The Broad Institute Genome Sequencing Platform"/>
            <person name="Volkman S.K."/>
            <person name="Daily J.P."/>
            <person name="Sarr O."/>
            <person name="Ndiaye D."/>
            <person name="Ndir O."/>
            <person name="Mboup S."/>
            <person name="Lukens A."/>
            <person name="Stange-Thomann N."/>
            <person name="Mauceli E."/>
            <person name="Gnerre S."/>
            <person name="Jaffe D."/>
            <person name="Zainoun J."/>
            <person name="Wiegand R.C."/>
            <person name="Birren B."/>
            <person name="Galagan J."/>
            <person name="Lander E."/>
            <person name="Wirth D.F."/>
        </authorList>
    </citation>
    <scope>NUCLEOTIDE SEQUENCE [LARGE SCALE GENOMIC DNA]</scope>
    <source>
        <strain evidence="3">7G8</strain>
    </source>
</reference>
<sequence>MAVPKKRRSLSKCRKRRNTIFFDKLVGNWLKRREWFFRNSYQKTILPVEPQPEIFKFTGFWPNKNNCKQFYYLNQKRYLGNLVRGPLPTEIKKNFEYAKDFFCKRSYTYQDFKQRCESLRLFLYFGIVTFLSLDLLINPLQSSYWDKYSPSHLSRKCVVFFSNKQNDIFRHDGNLLYEKYIQLIN</sequence>
<name>W7FIQ6_PLAF8</name>
<keyword evidence="1" id="KW-1133">Transmembrane helix</keyword>
<dbReference type="OrthoDB" id="346528at2759"/>
<proteinExistence type="predicted"/>
<reference evidence="2 3" key="2">
    <citation type="submission" date="2013-02" db="EMBL/GenBank/DDBJ databases">
        <title>The Genome Sequence of Plasmodium falciparum 7G8.</title>
        <authorList>
            <consortium name="The Broad Institute Genome Sequencing Platform"/>
            <consortium name="The Broad Institute Genome Sequencing Center for Infectious Disease"/>
            <person name="Neafsey D."/>
            <person name="Cheeseman I."/>
            <person name="Volkman S."/>
            <person name="Adams J."/>
            <person name="Walker B."/>
            <person name="Young S.K."/>
            <person name="Zeng Q."/>
            <person name="Gargeya S."/>
            <person name="Fitzgerald M."/>
            <person name="Haas B."/>
            <person name="Abouelleil A."/>
            <person name="Alvarado L."/>
            <person name="Arachchi H.M."/>
            <person name="Berlin A.M."/>
            <person name="Chapman S.B."/>
            <person name="Dewar J."/>
            <person name="Goldberg J."/>
            <person name="Griggs A."/>
            <person name="Gujja S."/>
            <person name="Hansen M."/>
            <person name="Howarth C."/>
            <person name="Imamovic A."/>
            <person name="Larimer J."/>
            <person name="McCowan C."/>
            <person name="Murphy C."/>
            <person name="Neiman D."/>
            <person name="Pearson M."/>
            <person name="Priest M."/>
            <person name="Roberts A."/>
            <person name="Saif S."/>
            <person name="Shea T."/>
            <person name="Sisk P."/>
            <person name="Sykes S."/>
            <person name="Wortman J."/>
            <person name="Nusbaum C."/>
            <person name="Birren B."/>
        </authorList>
    </citation>
    <scope>NUCLEOTIDE SEQUENCE [LARGE SCALE GENOMIC DNA]</scope>
    <source>
        <strain evidence="2 3">7G8</strain>
    </source>
</reference>
<evidence type="ECO:0000313" key="3">
    <source>
        <dbReference type="Proteomes" id="UP000030688"/>
    </source>
</evidence>